<accession>A0AAW2ZQ37</accession>
<evidence type="ECO:0000256" key="5">
    <source>
        <dbReference type="SAM" id="Coils"/>
    </source>
</evidence>
<feature type="compositionally biased region" description="Polar residues" evidence="6">
    <location>
        <begin position="105"/>
        <end position="114"/>
    </location>
</feature>
<evidence type="ECO:0000256" key="6">
    <source>
        <dbReference type="SAM" id="MobiDB-lite"/>
    </source>
</evidence>
<feature type="coiled-coil region" evidence="5">
    <location>
        <begin position="321"/>
        <end position="374"/>
    </location>
</feature>
<organism evidence="8 9">
    <name type="scientific">Acrasis kona</name>
    <dbReference type="NCBI Taxonomy" id="1008807"/>
    <lineage>
        <taxon>Eukaryota</taxon>
        <taxon>Discoba</taxon>
        <taxon>Heterolobosea</taxon>
        <taxon>Tetramitia</taxon>
        <taxon>Eutetramitia</taxon>
        <taxon>Acrasidae</taxon>
        <taxon>Acrasis</taxon>
    </lineage>
</organism>
<dbReference type="PANTHER" id="PTHR13115:SF8">
    <property type="entry name" value="RNA POLYMERASE-ASSOCIATED PROTEIN RTF1 HOMOLOG"/>
    <property type="match status" value="1"/>
</dbReference>
<comment type="caution">
    <text evidence="8">The sequence shown here is derived from an EMBL/GenBank/DDBJ whole genome shotgun (WGS) entry which is preliminary data.</text>
</comment>
<feature type="compositionally biased region" description="Acidic residues" evidence="6">
    <location>
        <begin position="37"/>
        <end position="54"/>
    </location>
</feature>
<evidence type="ECO:0000256" key="4">
    <source>
        <dbReference type="ARBA" id="ARBA00023242"/>
    </source>
</evidence>
<evidence type="ECO:0000256" key="2">
    <source>
        <dbReference type="ARBA" id="ARBA00023015"/>
    </source>
</evidence>
<evidence type="ECO:0000259" key="7">
    <source>
        <dbReference type="PROSITE" id="PS51360"/>
    </source>
</evidence>
<sequence length="515" mass="58462">MSKRNTSDLTFDEEDDSDLDGYILSSVKSKKRKIDDDPKDDYEEDEYDENCIGDEADRAKLDSLPELEREMIIDARFEKRNRNRALGKSQSRDYDDGKKRGKGSGQQTATTSLSDIRAKRQAQAQKIKPVANSLSGSDMLDVDADRNRRKITKTSSESTAKQAAVNITAQQLQKIVVRRSQLEKWFNEPYFEKIVAHCFVRVLVGTDQTGRKVYKLAQVAGLAKSKNPYKFGNESDVYTVLILELGPSTKNFKMELISNSDEVGQTEFAQWCKEAQKGGHIPSEEEINEKHTEILGIKNYVYTHEDINKMVGSKIKDNRTLASISREIALLQSNLQSARDLENAEEVSNINDELEQLRREEKELRTKIATSSKIDVNAINRKNRSQNVEITMRREREGPQAKKTGDEIDPFARRTQSSAFFKLFESPTAKAKQEAEAKQNNPFEKSPGGMMSPTKSPGSSLVEAHDFDIDIDLDQKPIQLNQEVQHGIAETQQTKRLDNRKSLSLGEYKRRRGII</sequence>
<evidence type="ECO:0000313" key="8">
    <source>
        <dbReference type="EMBL" id="KAL0491281.1"/>
    </source>
</evidence>
<dbReference type="GO" id="GO:0003677">
    <property type="term" value="F:DNA binding"/>
    <property type="evidence" value="ECO:0007669"/>
    <property type="project" value="InterPro"/>
</dbReference>
<keyword evidence="9" id="KW-1185">Reference proteome</keyword>
<keyword evidence="5" id="KW-0175">Coiled coil</keyword>
<evidence type="ECO:0000313" key="9">
    <source>
        <dbReference type="Proteomes" id="UP001431209"/>
    </source>
</evidence>
<evidence type="ECO:0000256" key="1">
    <source>
        <dbReference type="ARBA" id="ARBA00004123"/>
    </source>
</evidence>
<dbReference type="SMART" id="SM00719">
    <property type="entry name" value="Plus3"/>
    <property type="match status" value="1"/>
</dbReference>
<gene>
    <name evidence="8" type="ORF">AKO1_009935</name>
</gene>
<keyword evidence="2" id="KW-0805">Transcription regulation</keyword>
<dbReference type="InterPro" id="IPR004343">
    <property type="entry name" value="Plus-3_dom"/>
</dbReference>
<dbReference type="Gene3D" id="3.90.70.200">
    <property type="entry name" value="Plus-3 domain"/>
    <property type="match status" value="1"/>
</dbReference>
<keyword evidence="4" id="KW-0539">Nucleus</keyword>
<comment type="subcellular location">
    <subcellularLocation>
        <location evidence="1">Nucleus</location>
    </subcellularLocation>
</comment>
<proteinExistence type="predicted"/>
<dbReference type="EMBL" id="JAOPGA020001779">
    <property type="protein sequence ID" value="KAL0491281.1"/>
    <property type="molecule type" value="Genomic_DNA"/>
</dbReference>
<feature type="domain" description="Plus3" evidence="7">
    <location>
        <begin position="166"/>
        <end position="299"/>
    </location>
</feature>
<dbReference type="InterPro" id="IPR036128">
    <property type="entry name" value="Plus3-like_sf"/>
</dbReference>
<feature type="compositionally biased region" description="Acidic residues" evidence="6">
    <location>
        <begin position="10"/>
        <end position="19"/>
    </location>
</feature>
<dbReference type="Proteomes" id="UP001431209">
    <property type="component" value="Unassembled WGS sequence"/>
</dbReference>
<dbReference type="Pfam" id="PF03126">
    <property type="entry name" value="Plus-3"/>
    <property type="match status" value="1"/>
</dbReference>
<keyword evidence="3" id="KW-0804">Transcription</keyword>
<dbReference type="GO" id="GO:0016593">
    <property type="term" value="C:Cdc73/Paf1 complex"/>
    <property type="evidence" value="ECO:0007669"/>
    <property type="project" value="TreeGrafter"/>
</dbReference>
<dbReference type="AlphaFoldDB" id="A0AAW2ZQ37"/>
<feature type="region of interest" description="Disordered" evidence="6">
    <location>
        <begin position="1"/>
        <end position="56"/>
    </location>
</feature>
<reference evidence="8 9" key="1">
    <citation type="submission" date="2024-03" db="EMBL/GenBank/DDBJ databases">
        <title>The Acrasis kona genome and developmental transcriptomes reveal deep origins of eukaryotic multicellular pathways.</title>
        <authorList>
            <person name="Sheikh S."/>
            <person name="Fu C.-J."/>
            <person name="Brown M.W."/>
            <person name="Baldauf S.L."/>
        </authorList>
    </citation>
    <scope>NUCLEOTIDE SEQUENCE [LARGE SCALE GENOMIC DNA]</scope>
    <source>
        <strain evidence="8 9">ATCC MYA-3509</strain>
    </source>
</reference>
<dbReference type="PANTHER" id="PTHR13115">
    <property type="entry name" value="RNA POLYMERASE-ASSOCIATED PROTEIN RTF1 HOMOLOG"/>
    <property type="match status" value="1"/>
</dbReference>
<dbReference type="PROSITE" id="PS51360">
    <property type="entry name" value="PLUS3"/>
    <property type="match status" value="1"/>
</dbReference>
<feature type="region of interest" description="Disordered" evidence="6">
    <location>
        <begin position="427"/>
        <end position="461"/>
    </location>
</feature>
<evidence type="ECO:0000256" key="3">
    <source>
        <dbReference type="ARBA" id="ARBA00023163"/>
    </source>
</evidence>
<feature type="region of interest" description="Disordered" evidence="6">
    <location>
        <begin position="83"/>
        <end position="114"/>
    </location>
</feature>
<dbReference type="GO" id="GO:1990269">
    <property type="term" value="F:RNA polymerase II C-terminal domain phosphoserine binding"/>
    <property type="evidence" value="ECO:0007669"/>
    <property type="project" value="TreeGrafter"/>
</dbReference>
<protein>
    <submittedName>
        <fullName evidence="8">RNA polymerase-associated protein RTF1</fullName>
    </submittedName>
</protein>
<dbReference type="SUPFAM" id="SSF159042">
    <property type="entry name" value="Plus3-like"/>
    <property type="match status" value="1"/>
</dbReference>
<name>A0AAW2ZQ37_9EUKA</name>